<reference evidence="1 2" key="1">
    <citation type="submission" date="2021-07" db="EMBL/GenBank/DDBJ databases">
        <title>The Aristolochia fimbriata genome: insights into angiosperm evolution, floral development and chemical biosynthesis.</title>
        <authorList>
            <person name="Jiao Y."/>
        </authorList>
    </citation>
    <scope>NUCLEOTIDE SEQUENCE [LARGE SCALE GENOMIC DNA]</scope>
    <source>
        <strain evidence="1">IBCAS-2021</strain>
        <tissue evidence="1">Leaf</tissue>
    </source>
</reference>
<evidence type="ECO:0000313" key="2">
    <source>
        <dbReference type="Proteomes" id="UP000825729"/>
    </source>
</evidence>
<organism evidence="1 2">
    <name type="scientific">Aristolochia fimbriata</name>
    <name type="common">White veined hardy Dutchman's pipe vine</name>
    <dbReference type="NCBI Taxonomy" id="158543"/>
    <lineage>
        <taxon>Eukaryota</taxon>
        <taxon>Viridiplantae</taxon>
        <taxon>Streptophyta</taxon>
        <taxon>Embryophyta</taxon>
        <taxon>Tracheophyta</taxon>
        <taxon>Spermatophyta</taxon>
        <taxon>Magnoliopsida</taxon>
        <taxon>Magnoliidae</taxon>
        <taxon>Piperales</taxon>
        <taxon>Aristolochiaceae</taxon>
        <taxon>Aristolochia</taxon>
    </lineage>
</organism>
<proteinExistence type="predicted"/>
<evidence type="ECO:0000313" key="1">
    <source>
        <dbReference type="EMBL" id="KAG9444675.1"/>
    </source>
</evidence>
<protein>
    <submittedName>
        <fullName evidence="1">Uncharacterized protein</fullName>
    </submittedName>
</protein>
<comment type="caution">
    <text evidence="1">The sequence shown here is derived from an EMBL/GenBank/DDBJ whole genome shotgun (WGS) entry which is preliminary data.</text>
</comment>
<gene>
    <name evidence="1" type="ORF">H6P81_016015</name>
</gene>
<dbReference type="Proteomes" id="UP000825729">
    <property type="component" value="Unassembled WGS sequence"/>
</dbReference>
<dbReference type="PROSITE" id="PS51257">
    <property type="entry name" value="PROKAR_LIPOPROTEIN"/>
    <property type="match status" value="1"/>
</dbReference>
<accession>A0AAV7E749</accession>
<name>A0AAV7E749_ARIFI</name>
<dbReference type="EMBL" id="JAINDJ010000006">
    <property type="protein sequence ID" value="KAG9444675.1"/>
    <property type="molecule type" value="Genomic_DNA"/>
</dbReference>
<sequence length="88" mass="9691">MTRNPFIPLSGSVTSCAAHPLNGTTVAGTQVRETTTTVWQMDEFRCRDAYYNVKLKLVWAEAAVNPSSFSSSLLQQVCIHHDSTCILS</sequence>
<dbReference type="AlphaFoldDB" id="A0AAV7E749"/>
<keyword evidence="2" id="KW-1185">Reference proteome</keyword>